<reference evidence="1" key="1">
    <citation type="submission" date="2021-03" db="EMBL/GenBank/DDBJ databases">
        <title>Draft genome sequence of rust myrtle Austropuccinia psidii MF-1, a brazilian biotype.</title>
        <authorList>
            <person name="Quecine M.C."/>
            <person name="Pachon D.M.R."/>
            <person name="Bonatelli M.L."/>
            <person name="Correr F.H."/>
            <person name="Franceschini L.M."/>
            <person name="Leite T.F."/>
            <person name="Margarido G.R.A."/>
            <person name="Almeida C.A."/>
            <person name="Ferrarezi J.A."/>
            <person name="Labate C.A."/>
        </authorList>
    </citation>
    <scope>NUCLEOTIDE SEQUENCE</scope>
    <source>
        <strain evidence="1">MF-1</strain>
    </source>
</reference>
<dbReference type="AlphaFoldDB" id="A0A9Q3JGW7"/>
<evidence type="ECO:0000313" key="2">
    <source>
        <dbReference type="Proteomes" id="UP000765509"/>
    </source>
</evidence>
<sequence length="162" mass="17875">MKNYLNRCGYGCLFHIPSEKEKVSTKYQWKNSAGLAILWTTVSEELQGILCENGDLFFTAWNALGDACGKNSTVTICRALTQLTSLFYDPGSSLDHHIDTLLKLYASYKSLVGSSSTKMGLSKEMADISLTDKMQTESGSCSRYQHTQGHCGKWVLSLPSSP</sequence>
<dbReference type="OrthoDB" id="2516191at2759"/>
<gene>
    <name evidence="1" type="ORF">O181_101536</name>
</gene>
<organism evidence="1 2">
    <name type="scientific">Austropuccinia psidii MF-1</name>
    <dbReference type="NCBI Taxonomy" id="1389203"/>
    <lineage>
        <taxon>Eukaryota</taxon>
        <taxon>Fungi</taxon>
        <taxon>Dikarya</taxon>
        <taxon>Basidiomycota</taxon>
        <taxon>Pucciniomycotina</taxon>
        <taxon>Pucciniomycetes</taxon>
        <taxon>Pucciniales</taxon>
        <taxon>Sphaerophragmiaceae</taxon>
        <taxon>Austropuccinia</taxon>
    </lineage>
</organism>
<evidence type="ECO:0000313" key="1">
    <source>
        <dbReference type="EMBL" id="MBW0561821.1"/>
    </source>
</evidence>
<name>A0A9Q3JGW7_9BASI</name>
<protein>
    <submittedName>
        <fullName evidence="1">Uncharacterized protein</fullName>
    </submittedName>
</protein>
<accession>A0A9Q3JGW7</accession>
<dbReference type="Proteomes" id="UP000765509">
    <property type="component" value="Unassembled WGS sequence"/>
</dbReference>
<dbReference type="EMBL" id="AVOT02071567">
    <property type="protein sequence ID" value="MBW0561821.1"/>
    <property type="molecule type" value="Genomic_DNA"/>
</dbReference>
<keyword evidence="2" id="KW-1185">Reference proteome</keyword>
<proteinExistence type="predicted"/>
<comment type="caution">
    <text evidence="1">The sequence shown here is derived from an EMBL/GenBank/DDBJ whole genome shotgun (WGS) entry which is preliminary data.</text>
</comment>